<protein>
    <submittedName>
        <fullName evidence="8">Cation efflux protein</fullName>
    </submittedName>
</protein>
<dbReference type="Gene3D" id="1.20.1510.10">
    <property type="entry name" value="Cation efflux protein transmembrane domain"/>
    <property type="match status" value="1"/>
</dbReference>
<evidence type="ECO:0000259" key="7">
    <source>
        <dbReference type="Pfam" id="PF01545"/>
    </source>
</evidence>
<keyword evidence="2 6" id="KW-0812">Transmembrane</keyword>
<evidence type="ECO:0000313" key="8">
    <source>
        <dbReference type="EMBL" id="ABF54281.1"/>
    </source>
</evidence>
<dbReference type="AlphaFoldDB" id="Q1GPZ1"/>
<dbReference type="GO" id="GO:0005385">
    <property type="term" value="F:zinc ion transmembrane transporter activity"/>
    <property type="evidence" value="ECO:0007669"/>
    <property type="project" value="TreeGrafter"/>
</dbReference>
<dbReference type="EMBL" id="CP000356">
    <property type="protein sequence ID" value="ABF54281.1"/>
    <property type="molecule type" value="Genomic_DNA"/>
</dbReference>
<dbReference type="InterPro" id="IPR027469">
    <property type="entry name" value="Cation_efflux_TMD_sf"/>
</dbReference>
<dbReference type="eggNOG" id="COG1230">
    <property type="taxonomic scope" value="Bacteria"/>
</dbReference>
<comment type="subcellular location">
    <subcellularLocation>
        <location evidence="1">Membrane</location>
        <topology evidence="1">Multi-pass membrane protein</topology>
    </subcellularLocation>
</comment>
<evidence type="ECO:0000256" key="1">
    <source>
        <dbReference type="ARBA" id="ARBA00004141"/>
    </source>
</evidence>
<dbReference type="InterPro" id="IPR050681">
    <property type="entry name" value="CDF/SLC30A"/>
</dbReference>
<evidence type="ECO:0000256" key="2">
    <source>
        <dbReference type="ARBA" id="ARBA00022692"/>
    </source>
</evidence>
<keyword evidence="3" id="KW-0864">Zinc transport</keyword>
<dbReference type="OrthoDB" id="9799649at2"/>
<feature type="transmembrane region" description="Helical" evidence="6">
    <location>
        <begin position="147"/>
        <end position="164"/>
    </location>
</feature>
<reference evidence="8 9" key="1">
    <citation type="journal article" date="2009" name="Proc. Natl. Acad. Sci. U.S.A.">
        <title>The genomic basis of trophic strategy in marine bacteria.</title>
        <authorList>
            <person name="Lauro F.M."/>
            <person name="McDougald D."/>
            <person name="Thomas T."/>
            <person name="Williams T.J."/>
            <person name="Egan S."/>
            <person name="Rice S."/>
            <person name="DeMaere M.Z."/>
            <person name="Ting L."/>
            <person name="Ertan H."/>
            <person name="Johnson J."/>
            <person name="Ferriera S."/>
            <person name="Lapidus A."/>
            <person name="Anderson I."/>
            <person name="Kyrpides N."/>
            <person name="Munk A.C."/>
            <person name="Detter C."/>
            <person name="Han C.S."/>
            <person name="Brown M.V."/>
            <person name="Robb F.T."/>
            <person name="Kjelleberg S."/>
            <person name="Cavicchioli R."/>
        </authorList>
    </citation>
    <scope>NUCLEOTIDE SEQUENCE [LARGE SCALE GENOMIC DNA]</scope>
    <source>
        <strain evidence="9">DSM 13593 / LMG 18877 / RB2256</strain>
    </source>
</reference>
<dbReference type="PANTHER" id="PTHR11562">
    <property type="entry name" value="CATION EFFLUX PROTEIN/ ZINC TRANSPORTER"/>
    <property type="match status" value="1"/>
</dbReference>
<evidence type="ECO:0000256" key="6">
    <source>
        <dbReference type="SAM" id="Phobius"/>
    </source>
</evidence>
<gene>
    <name evidence="8" type="ordered locus">Sala_2575</name>
</gene>
<organism evidence="8 9">
    <name type="scientific">Sphingopyxis alaskensis (strain DSM 13593 / LMG 18877 / RB2256)</name>
    <name type="common">Sphingomonas alaskensis</name>
    <dbReference type="NCBI Taxonomy" id="317655"/>
    <lineage>
        <taxon>Bacteria</taxon>
        <taxon>Pseudomonadati</taxon>
        <taxon>Pseudomonadota</taxon>
        <taxon>Alphaproteobacteria</taxon>
        <taxon>Sphingomonadales</taxon>
        <taxon>Sphingomonadaceae</taxon>
        <taxon>Sphingopyxis</taxon>
    </lineage>
</organism>
<dbReference type="Proteomes" id="UP000006578">
    <property type="component" value="Chromosome"/>
</dbReference>
<feature type="transmembrane region" description="Helical" evidence="6">
    <location>
        <begin position="104"/>
        <end position="126"/>
    </location>
</feature>
<sequence>MGELDVDPSAADKRRTLWIVLWLNVAIAAGFFATGYVADSNALFANGVDNSSDAIVYALSLLAFTRSRQWKRGAARFSGVALLIFAGGVIVDAVRRFLQGSEPGGITMMGMAAIAGGVNLLSLHLLSRLKDKDVNLRAATTFSFNDFVSNGGVLLAGIVVMLTGTNWPDLIVGVAVAGIALYGGIEILRDAHMDVHDEEGTVHGSKQA</sequence>
<name>Q1GPZ1_SPHAL</name>
<accession>Q1GPZ1</accession>
<dbReference type="NCBIfam" id="TIGR01297">
    <property type="entry name" value="CDF"/>
    <property type="match status" value="1"/>
</dbReference>
<evidence type="ECO:0000256" key="5">
    <source>
        <dbReference type="ARBA" id="ARBA00023136"/>
    </source>
</evidence>
<keyword evidence="4 6" id="KW-1133">Transmembrane helix</keyword>
<keyword evidence="3" id="KW-0813">Transport</keyword>
<feature type="transmembrane region" description="Helical" evidence="6">
    <location>
        <begin position="77"/>
        <end position="98"/>
    </location>
</feature>
<dbReference type="InterPro" id="IPR002524">
    <property type="entry name" value="Cation_efflux"/>
</dbReference>
<dbReference type="PANTHER" id="PTHR11562:SF17">
    <property type="entry name" value="RE54080P-RELATED"/>
    <property type="match status" value="1"/>
</dbReference>
<feature type="transmembrane region" description="Helical" evidence="6">
    <location>
        <begin position="17"/>
        <end position="37"/>
    </location>
</feature>
<keyword evidence="9" id="KW-1185">Reference proteome</keyword>
<feature type="transmembrane region" description="Helical" evidence="6">
    <location>
        <begin position="170"/>
        <end position="188"/>
    </location>
</feature>
<dbReference type="Pfam" id="PF01545">
    <property type="entry name" value="Cation_efflux"/>
    <property type="match status" value="1"/>
</dbReference>
<keyword evidence="5 6" id="KW-0472">Membrane</keyword>
<dbReference type="KEGG" id="sal:Sala_2575"/>
<evidence type="ECO:0000256" key="4">
    <source>
        <dbReference type="ARBA" id="ARBA00022989"/>
    </source>
</evidence>
<proteinExistence type="predicted"/>
<keyword evidence="3" id="KW-0862">Zinc</keyword>
<dbReference type="STRING" id="317655.Sala_2575"/>
<dbReference type="RefSeq" id="WP_011542846.1">
    <property type="nucleotide sequence ID" value="NC_008048.1"/>
</dbReference>
<dbReference type="SUPFAM" id="SSF161111">
    <property type="entry name" value="Cation efflux protein transmembrane domain-like"/>
    <property type="match status" value="1"/>
</dbReference>
<keyword evidence="3" id="KW-0406">Ion transport</keyword>
<feature type="domain" description="Cation efflux protein transmembrane" evidence="7">
    <location>
        <begin position="17"/>
        <end position="191"/>
    </location>
</feature>
<dbReference type="InterPro" id="IPR058533">
    <property type="entry name" value="Cation_efflux_TM"/>
</dbReference>
<evidence type="ECO:0000256" key="3">
    <source>
        <dbReference type="ARBA" id="ARBA00022906"/>
    </source>
</evidence>
<dbReference type="GO" id="GO:0005886">
    <property type="term" value="C:plasma membrane"/>
    <property type="evidence" value="ECO:0007669"/>
    <property type="project" value="TreeGrafter"/>
</dbReference>
<dbReference type="HOGENOM" id="CLU_013430_8_1_5"/>
<evidence type="ECO:0000313" key="9">
    <source>
        <dbReference type="Proteomes" id="UP000006578"/>
    </source>
</evidence>